<gene>
    <name evidence="3" type="ORF">GCM10011400_12120</name>
</gene>
<dbReference type="SUPFAM" id="SSF55031">
    <property type="entry name" value="Bacterial exopeptidase dimerisation domain"/>
    <property type="match status" value="1"/>
</dbReference>
<evidence type="ECO:0000313" key="4">
    <source>
        <dbReference type="Proteomes" id="UP000602004"/>
    </source>
</evidence>
<dbReference type="InterPro" id="IPR036264">
    <property type="entry name" value="Bact_exopeptidase_dim_dom"/>
</dbReference>
<dbReference type="SUPFAM" id="SSF53187">
    <property type="entry name" value="Zn-dependent exopeptidases"/>
    <property type="match status" value="1"/>
</dbReference>
<dbReference type="Gene3D" id="3.40.630.10">
    <property type="entry name" value="Zn peptidases"/>
    <property type="match status" value="1"/>
</dbReference>
<dbReference type="PIRSF" id="PIRSF001235">
    <property type="entry name" value="Amidase_carbamoylase"/>
    <property type="match status" value="1"/>
</dbReference>
<evidence type="ECO:0000256" key="2">
    <source>
        <dbReference type="ARBA" id="ARBA00022801"/>
    </source>
</evidence>
<dbReference type="Proteomes" id="UP000602004">
    <property type="component" value="Unassembled WGS sequence"/>
</dbReference>
<dbReference type="EMBL" id="BMHL01000002">
    <property type="protein sequence ID" value="GGC27275.1"/>
    <property type="molecule type" value="Genomic_DNA"/>
</dbReference>
<dbReference type="PANTHER" id="PTHR32494">
    <property type="entry name" value="ALLANTOATE DEIMINASE-RELATED"/>
    <property type="match status" value="1"/>
</dbReference>
<comment type="caution">
    <text evidence="3">The sequence shown here is derived from an EMBL/GenBank/DDBJ whole genome shotgun (WGS) entry which is preliminary data.</text>
</comment>
<keyword evidence="2 3" id="KW-0378">Hydrolase</keyword>
<evidence type="ECO:0000256" key="1">
    <source>
        <dbReference type="ARBA" id="ARBA00006153"/>
    </source>
</evidence>
<sequence>MTPPGVTRASYGAGEHYAHDLVRQEAEALGAIAQVDAAGNLYLTLPGRNRSLPRIVMGSHLDTVPHGGNYDGAAGVVAGIAVMADLVEQGAVPSRDLVVMAIRAEEAAWFPLSYPGSQAALGLLHPTALQARRSDTGKTLAEHMELAGFDPEAVRRGTTLINARDIAAFVEVHIEQGPRLLALDAPIAIVSAIAGGFRYVDARCFGAYAHSGAEPRFSRRDSVLGFTDLVQGLETEWDLLERDGLEATITFGRVESDRTQHGGSRVLGELGFTLDVRSEEQAVLDHLHQRIHTLQADIAAKRNVRFEMGQKSVWSPARMDAGVIQRLEASAAQLQMQPHRMPSGAGHDAAAFAAAGIPGAMVFVRNEHGSHNPHESMRPEDLDQAIHLLVNFVTSFDER</sequence>
<dbReference type="GO" id="GO:0016787">
    <property type="term" value="F:hydrolase activity"/>
    <property type="evidence" value="ECO:0007669"/>
    <property type="project" value="UniProtKB-KW"/>
</dbReference>
<dbReference type="InterPro" id="IPR002933">
    <property type="entry name" value="Peptidase_M20"/>
</dbReference>
<comment type="similarity">
    <text evidence="1">Belongs to the peptidase M20 family.</text>
</comment>
<dbReference type="InterPro" id="IPR010158">
    <property type="entry name" value="Amidase_Cbmase"/>
</dbReference>
<evidence type="ECO:0000313" key="3">
    <source>
        <dbReference type="EMBL" id="GGC27275.1"/>
    </source>
</evidence>
<reference evidence="4" key="1">
    <citation type="journal article" date="2019" name="Int. J. Syst. Evol. Microbiol.">
        <title>The Global Catalogue of Microorganisms (GCM) 10K type strain sequencing project: providing services to taxonomists for standard genome sequencing and annotation.</title>
        <authorList>
            <consortium name="The Broad Institute Genomics Platform"/>
            <consortium name="The Broad Institute Genome Sequencing Center for Infectious Disease"/>
            <person name="Wu L."/>
            <person name="Ma J."/>
        </authorList>
    </citation>
    <scope>NUCLEOTIDE SEQUENCE [LARGE SCALE GENOMIC DNA]</scope>
    <source>
        <strain evidence="4">CGMCC 1.15103</strain>
    </source>
</reference>
<organism evidence="3 4">
    <name type="scientific">Paraburkholderia caffeinilytica</name>
    <dbReference type="NCBI Taxonomy" id="1761016"/>
    <lineage>
        <taxon>Bacteria</taxon>
        <taxon>Pseudomonadati</taxon>
        <taxon>Pseudomonadota</taxon>
        <taxon>Betaproteobacteria</taxon>
        <taxon>Burkholderiales</taxon>
        <taxon>Burkholderiaceae</taxon>
        <taxon>Paraburkholderia</taxon>
    </lineage>
</organism>
<keyword evidence="4" id="KW-1185">Reference proteome</keyword>
<proteinExistence type="inferred from homology"/>
<name>A0ABQ1LQI0_9BURK</name>
<dbReference type="Gene3D" id="3.30.70.360">
    <property type="match status" value="1"/>
</dbReference>
<dbReference type="NCBIfam" id="TIGR01879">
    <property type="entry name" value="hydantase"/>
    <property type="match status" value="1"/>
</dbReference>
<accession>A0ABQ1LQI0</accession>
<dbReference type="PANTHER" id="PTHR32494:SF5">
    <property type="entry name" value="ALLANTOATE AMIDOHYDROLASE"/>
    <property type="match status" value="1"/>
</dbReference>
<protein>
    <submittedName>
        <fullName evidence="3">Zn-dependent hydrolase</fullName>
    </submittedName>
</protein>
<dbReference type="Pfam" id="PF01546">
    <property type="entry name" value="Peptidase_M20"/>
    <property type="match status" value="1"/>
</dbReference>